<comment type="caution">
    <text evidence="3">The sequence shown here is derived from an EMBL/GenBank/DDBJ whole genome shotgun (WGS) entry which is preliminary data.</text>
</comment>
<proteinExistence type="predicted"/>
<accession>A0A9W8U1Y7</accession>
<dbReference type="EMBL" id="JANVFU010000002">
    <property type="protein sequence ID" value="KAJ3749441.1"/>
    <property type="molecule type" value="Genomic_DNA"/>
</dbReference>
<evidence type="ECO:0008006" key="5">
    <source>
        <dbReference type="Google" id="ProtNLM"/>
    </source>
</evidence>
<reference evidence="3 4" key="1">
    <citation type="journal article" date="2023" name="Proc. Natl. Acad. Sci. U.S.A.">
        <title>A global phylogenomic analysis of the shiitake genus Lentinula.</title>
        <authorList>
            <person name="Sierra-Patev S."/>
            <person name="Min B."/>
            <person name="Naranjo-Ortiz M."/>
            <person name="Looney B."/>
            <person name="Konkel Z."/>
            <person name="Slot J.C."/>
            <person name="Sakamoto Y."/>
            <person name="Steenwyk J.L."/>
            <person name="Rokas A."/>
            <person name="Carro J."/>
            <person name="Camarero S."/>
            <person name="Ferreira P."/>
            <person name="Molpeceres G."/>
            <person name="Ruiz-Duenas F.J."/>
            <person name="Serrano A."/>
            <person name="Henrissat B."/>
            <person name="Drula E."/>
            <person name="Hughes K.W."/>
            <person name="Mata J.L."/>
            <person name="Ishikawa N.K."/>
            <person name="Vargas-Isla R."/>
            <person name="Ushijima S."/>
            <person name="Smith C.A."/>
            <person name="Donoghue J."/>
            <person name="Ahrendt S."/>
            <person name="Andreopoulos W."/>
            <person name="He G."/>
            <person name="LaButti K."/>
            <person name="Lipzen A."/>
            <person name="Ng V."/>
            <person name="Riley R."/>
            <person name="Sandor L."/>
            <person name="Barry K."/>
            <person name="Martinez A.T."/>
            <person name="Xiao Y."/>
            <person name="Gibbons J.G."/>
            <person name="Terashima K."/>
            <person name="Grigoriev I.V."/>
            <person name="Hibbett D."/>
        </authorList>
    </citation>
    <scope>NUCLEOTIDE SEQUENCE [LARGE SCALE GENOMIC DNA]</scope>
    <source>
        <strain evidence="3 4">TFB7810</strain>
    </source>
</reference>
<evidence type="ECO:0000256" key="2">
    <source>
        <dbReference type="SAM" id="SignalP"/>
    </source>
</evidence>
<organism evidence="3 4">
    <name type="scientific">Lentinula detonsa</name>
    <dbReference type="NCBI Taxonomy" id="2804962"/>
    <lineage>
        <taxon>Eukaryota</taxon>
        <taxon>Fungi</taxon>
        <taxon>Dikarya</taxon>
        <taxon>Basidiomycota</taxon>
        <taxon>Agaricomycotina</taxon>
        <taxon>Agaricomycetes</taxon>
        <taxon>Agaricomycetidae</taxon>
        <taxon>Agaricales</taxon>
        <taxon>Marasmiineae</taxon>
        <taxon>Omphalotaceae</taxon>
        <taxon>Lentinula</taxon>
    </lineage>
</organism>
<dbReference type="AlphaFoldDB" id="A0A9W8U1Y7"/>
<evidence type="ECO:0000256" key="1">
    <source>
        <dbReference type="SAM" id="MobiDB-lite"/>
    </source>
</evidence>
<keyword evidence="4" id="KW-1185">Reference proteome</keyword>
<feature type="region of interest" description="Disordered" evidence="1">
    <location>
        <begin position="41"/>
        <end position="60"/>
    </location>
</feature>
<evidence type="ECO:0000313" key="4">
    <source>
        <dbReference type="Proteomes" id="UP001142393"/>
    </source>
</evidence>
<name>A0A9W8U1Y7_9AGAR</name>
<sequence length="108" mass="12228">MRFDLLKPTAFCLLVFGLLPLVYAVPRPVIHERRGGCMSCHTTAERTNNPHSDTSSNSSAVTFHTAAEEQPLVNVTLIFVSMQRWRQFLFPPPWDEPEIQISLDSMLA</sequence>
<feature type="chain" id="PRO_5040853416" description="Cytochrome c domain-containing protein" evidence="2">
    <location>
        <begin position="25"/>
        <end position="108"/>
    </location>
</feature>
<protein>
    <recommendedName>
        <fullName evidence="5">Cytochrome c domain-containing protein</fullName>
    </recommendedName>
</protein>
<keyword evidence="2" id="KW-0732">Signal</keyword>
<dbReference type="Proteomes" id="UP001142393">
    <property type="component" value="Unassembled WGS sequence"/>
</dbReference>
<gene>
    <name evidence="3" type="ORF">DFH05DRAFT_1476764</name>
</gene>
<feature type="signal peptide" evidence="2">
    <location>
        <begin position="1"/>
        <end position="24"/>
    </location>
</feature>
<evidence type="ECO:0000313" key="3">
    <source>
        <dbReference type="EMBL" id="KAJ3749441.1"/>
    </source>
</evidence>